<feature type="region of interest" description="Disordered" evidence="1">
    <location>
        <begin position="15"/>
        <end position="49"/>
    </location>
</feature>
<feature type="compositionally biased region" description="Polar residues" evidence="1">
    <location>
        <begin position="211"/>
        <end position="232"/>
    </location>
</feature>
<dbReference type="AlphaFoldDB" id="A0A9P4WGI4"/>
<keyword evidence="3" id="KW-1185">Reference proteome</keyword>
<gene>
    <name evidence="2" type="ORF">E8E12_002178</name>
</gene>
<feature type="compositionally biased region" description="Basic and acidic residues" evidence="1">
    <location>
        <begin position="131"/>
        <end position="179"/>
    </location>
</feature>
<feature type="compositionally biased region" description="Low complexity" evidence="1">
    <location>
        <begin position="15"/>
        <end position="30"/>
    </location>
</feature>
<feature type="compositionally biased region" description="Basic and acidic residues" evidence="1">
    <location>
        <begin position="90"/>
        <end position="119"/>
    </location>
</feature>
<reference evidence="2" key="1">
    <citation type="submission" date="2019-04" db="EMBL/GenBank/DDBJ databases">
        <title>Sequencing of skin fungus with MAO and IRED activity.</title>
        <authorList>
            <person name="Marsaioli A.J."/>
            <person name="Bonatto J.M.C."/>
            <person name="Reis Junior O."/>
        </authorList>
    </citation>
    <scope>NUCLEOTIDE SEQUENCE</scope>
    <source>
        <strain evidence="2">28M1</strain>
    </source>
</reference>
<dbReference type="Proteomes" id="UP000758155">
    <property type="component" value="Unassembled WGS sequence"/>
</dbReference>
<organism evidence="2 3">
    <name type="scientific">Didymella heteroderae</name>
    <dbReference type="NCBI Taxonomy" id="1769908"/>
    <lineage>
        <taxon>Eukaryota</taxon>
        <taxon>Fungi</taxon>
        <taxon>Dikarya</taxon>
        <taxon>Ascomycota</taxon>
        <taxon>Pezizomycotina</taxon>
        <taxon>Dothideomycetes</taxon>
        <taxon>Pleosporomycetidae</taxon>
        <taxon>Pleosporales</taxon>
        <taxon>Pleosporineae</taxon>
        <taxon>Didymellaceae</taxon>
        <taxon>Didymella</taxon>
    </lineage>
</organism>
<feature type="region of interest" description="Disordered" evidence="1">
    <location>
        <begin position="90"/>
        <end position="276"/>
    </location>
</feature>
<feature type="compositionally biased region" description="Basic and acidic residues" evidence="1">
    <location>
        <begin position="194"/>
        <end position="209"/>
    </location>
</feature>
<evidence type="ECO:0000313" key="3">
    <source>
        <dbReference type="Proteomes" id="UP000758155"/>
    </source>
</evidence>
<name>A0A9P4WGI4_9PLEO</name>
<evidence type="ECO:0000256" key="1">
    <source>
        <dbReference type="SAM" id="MobiDB-lite"/>
    </source>
</evidence>
<dbReference type="OrthoDB" id="4590707at2759"/>
<feature type="compositionally biased region" description="Basic and acidic residues" evidence="1">
    <location>
        <begin position="259"/>
        <end position="276"/>
    </location>
</feature>
<comment type="caution">
    <text evidence="2">The sequence shown here is derived from an EMBL/GenBank/DDBJ whole genome shotgun (WGS) entry which is preliminary data.</text>
</comment>
<proteinExistence type="predicted"/>
<protein>
    <submittedName>
        <fullName evidence="2">Uncharacterized protein</fullName>
    </submittedName>
</protein>
<feature type="compositionally biased region" description="Basic and acidic residues" evidence="1">
    <location>
        <begin position="234"/>
        <end position="243"/>
    </location>
</feature>
<accession>A0A9P4WGI4</accession>
<sequence length="276" mass="30157">MSFIRSTALRASSVARAARPAVRAAQPLRQNIQRRTYASGHGHSEAKSSDVPWMAAAVAGTVGGLYVVFSQDFGHGGHDDHDEHVEKANNKELQEKANEEAPALQKEKFNSKQTAKQEAEENDATDVNAPKIEKKDANEEDMSKDADEKNDGGPTDYSKHSESPEKAAEDKKKEHKEAKASSSQEKTDDEAEASPDKSDKPSPRKEPKSFNEMSGKQQGMSNDDTHHSSQISEQDEKSKKGEGVAETAKLKGTVSTDRPPAENKEERGKAQMDKDA</sequence>
<evidence type="ECO:0000313" key="2">
    <source>
        <dbReference type="EMBL" id="KAF3031773.1"/>
    </source>
</evidence>
<dbReference type="EMBL" id="SWKV01000124">
    <property type="protein sequence ID" value="KAF3031773.1"/>
    <property type="molecule type" value="Genomic_DNA"/>
</dbReference>